<evidence type="ECO:0000313" key="13">
    <source>
        <dbReference type="EMBL" id="MFD1834623.1"/>
    </source>
</evidence>
<evidence type="ECO:0000313" key="14">
    <source>
        <dbReference type="Proteomes" id="UP001597280"/>
    </source>
</evidence>
<feature type="domain" description="Anti-sigma K factor RskA C-terminal" evidence="11">
    <location>
        <begin position="105"/>
        <end position="231"/>
    </location>
</feature>
<protein>
    <recommendedName>
        <fullName evidence="10">Regulator of SigK</fullName>
    </recommendedName>
    <alternativeName>
        <fullName evidence="9">Sigma-K anti-sigma factor RskA</fullName>
    </alternativeName>
</protein>
<evidence type="ECO:0000256" key="3">
    <source>
        <dbReference type="ARBA" id="ARBA00022475"/>
    </source>
</evidence>
<dbReference type="PANTHER" id="PTHR37461">
    <property type="entry name" value="ANTI-SIGMA-K FACTOR RSKA"/>
    <property type="match status" value="1"/>
</dbReference>
<dbReference type="Proteomes" id="UP001597280">
    <property type="component" value="Unassembled WGS sequence"/>
</dbReference>
<evidence type="ECO:0000256" key="10">
    <source>
        <dbReference type="ARBA" id="ARBA00030803"/>
    </source>
</evidence>
<sequence length="238" mass="24848">MAGKHPDPDEHEEMESLVVASVLDALDRRQQAEVDAHLATCPRCRTLEASLRETAVEISAGLESAPPARLRVSVLDAVRAEAAASSPTEARMRPSRRAVIGSALALAASAVVATGVVLSRPGRSEEDQEIARVLTAGDARLYSTTWESAQVTVVHSASSAASVIEVRGLPPAPRGRDYQIWSMSPAGPEDAGLLRPDADGRARLRIGSHAAGGTAVSLEPAGGSEQPTTSPFIAVTYS</sequence>
<gene>
    <name evidence="13" type="ORF">ACFSDA_05980</name>
</gene>
<keyword evidence="5" id="KW-1133">Transmembrane helix</keyword>
<evidence type="ECO:0000256" key="8">
    <source>
        <dbReference type="ARBA" id="ARBA00023163"/>
    </source>
</evidence>
<comment type="caution">
    <text evidence="13">The sequence shown here is derived from an EMBL/GenBank/DDBJ whole genome shotgun (WGS) entry which is preliminary data.</text>
</comment>
<keyword evidence="8" id="KW-0804">Transcription</keyword>
<dbReference type="Pfam" id="PF13490">
    <property type="entry name" value="zf-HC2"/>
    <property type="match status" value="1"/>
</dbReference>
<dbReference type="InterPro" id="IPR051474">
    <property type="entry name" value="Anti-sigma-K/W_factor"/>
</dbReference>
<dbReference type="InterPro" id="IPR027383">
    <property type="entry name" value="Znf_put"/>
</dbReference>
<evidence type="ECO:0000256" key="6">
    <source>
        <dbReference type="ARBA" id="ARBA00023015"/>
    </source>
</evidence>
<dbReference type="Gene3D" id="1.10.10.1320">
    <property type="entry name" value="Anti-sigma factor, zinc-finger domain"/>
    <property type="match status" value="1"/>
</dbReference>
<accession>A0ABW4PW12</accession>
<dbReference type="Pfam" id="PF10099">
    <property type="entry name" value="RskA_C"/>
    <property type="match status" value="1"/>
</dbReference>
<dbReference type="InterPro" id="IPR041916">
    <property type="entry name" value="Anti_sigma_zinc_sf"/>
</dbReference>
<evidence type="ECO:0000256" key="5">
    <source>
        <dbReference type="ARBA" id="ARBA00022989"/>
    </source>
</evidence>
<feature type="domain" description="Putative zinc-finger" evidence="12">
    <location>
        <begin position="14"/>
        <end position="45"/>
    </location>
</feature>
<proteinExistence type="predicted"/>
<evidence type="ECO:0000256" key="1">
    <source>
        <dbReference type="ARBA" id="ARBA00004167"/>
    </source>
</evidence>
<dbReference type="EMBL" id="JBHUFL010000002">
    <property type="protein sequence ID" value="MFD1834623.1"/>
    <property type="molecule type" value="Genomic_DNA"/>
</dbReference>
<evidence type="ECO:0000256" key="4">
    <source>
        <dbReference type="ARBA" id="ARBA00022692"/>
    </source>
</evidence>
<evidence type="ECO:0000259" key="11">
    <source>
        <dbReference type="Pfam" id="PF10099"/>
    </source>
</evidence>
<dbReference type="InterPro" id="IPR018764">
    <property type="entry name" value="RskA_C"/>
</dbReference>
<evidence type="ECO:0000256" key="7">
    <source>
        <dbReference type="ARBA" id="ARBA00023136"/>
    </source>
</evidence>
<keyword evidence="6" id="KW-0805">Transcription regulation</keyword>
<comment type="subcellular location">
    <subcellularLocation>
        <location evidence="2">Cell membrane</location>
    </subcellularLocation>
    <subcellularLocation>
        <location evidence="1">Membrane</location>
        <topology evidence="1">Single-pass membrane protein</topology>
    </subcellularLocation>
</comment>
<reference evidence="14" key="1">
    <citation type="journal article" date="2019" name="Int. J. Syst. Evol. Microbiol.">
        <title>The Global Catalogue of Microorganisms (GCM) 10K type strain sequencing project: providing services to taxonomists for standard genome sequencing and annotation.</title>
        <authorList>
            <consortium name="The Broad Institute Genomics Platform"/>
            <consortium name="The Broad Institute Genome Sequencing Center for Infectious Disease"/>
            <person name="Wu L."/>
            <person name="Ma J."/>
        </authorList>
    </citation>
    <scope>NUCLEOTIDE SEQUENCE [LARGE SCALE GENOMIC DNA]</scope>
    <source>
        <strain evidence="14">JCM 11650</strain>
    </source>
</reference>
<organism evidence="13 14">
    <name type="scientific">Brachybacterium rhamnosum</name>
    <dbReference type="NCBI Taxonomy" id="173361"/>
    <lineage>
        <taxon>Bacteria</taxon>
        <taxon>Bacillati</taxon>
        <taxon>Actinomycetota</taxon>
        <taxon>Actinomycetes</taxon>
        <taxon>Micrococcales</taxon>
        <taxon>Dermabacteraceae</taxon>
        <taxon>Brachybacterium</taxon>
    </lineage>
</organism>
<evidence type="ECO:0000259" key="12">
    <source>
        <dbReference type="Pfam" id="PF13490"/>
    </source>
</evidence>
<name>A0ABW4PW12_9MICO</name>
<dbReference type="RefSeq" id="WP_137769457.1">
    <property type="nucleotide sequence ID" value="NZ_BAAAIS010000002.1"/>
</dbReference>
<keyword evidence="14" id="KW-1185">Reference proteome</keyword>
<evidence type="ECO:0000256" key="2">
    <source>
        <dbReference type="ARBA" id="ARBA00004236"/>
    </source>
</evidence>
<keyword evidence="4" id="KW-0812">Transmembrane</keyword>
<evidence type="ECO:0000256" key="9">
    <source>
        <dbReference type="ARBA" id="ARBA00029829"/>
    </source>
</evidence>
<keyword evidence="7" id="KW-0472">Membrane</keyword>
<dbReference type="PANTHER" id="PTHR37461:SF1">
    <property type="entry name" value="ANTI-SIGMA-K FACTOR RSKA"/>
    <property type="match status" value="1"/>
</dbReference>
<keyword evidence="3" id="KW-1003">Cell membrane</keyword>